<dbReference type="Gene3D" id="3.40.50.410">
    <property type="entry name" value="von Willebrand factor, type A domain"/>
    <property type="match status" value="1"/>
</dbReference>
<dbReference type="EMBL" id="HBIJ01005349">
    <property type="protein sequence ID" value="CAE0363034.1"/>
    <property type="molecule type" value="Transcribed_RNA"/>
</dbReference>
<gene>
    <name evidence="1" type="ORF">ALAG00032_LOCUS3775</name>
</gene>
<dbReference type="AlphaFoldDB" id="A0A7S3NEZ6"/>
<proteinExistence type="predicted"/>
<dbReference type="SUPFAM" id="SSF53300">
    <property type="entry name" value="vWA-like"/>
    <property type="match status" value="1"/>
</dbReference>
<evidence type="ECO:0008006" key="2">
    <source>
        <dbReference type="Google" id="ProtNLM"/>
    </source>
</evidence>
<evidence type="ECO:0000313" key="1">
    <source>
        <dbReference type="EMBL" id="CAE0363034.1"/>
    </source>
</evidence>
<dbReference type="InterPro" id="IPR036465">
    <property type="entry name" value="vWFA_dom_sf"/>
</dbReference>
<organism evidence="1">
    <name type="scientific">Aureoumbra lagunensis</name>
    <dbReference type="NCBI Taxonomy" id="44058"/>
    <lineage>
        <taxon>Eukaryota</taxon>
        <taxon>Sar</taxon>
        <taxon>Stramenopiles</taxon>
        <taxon>Ochrophyta</taxon>
        <taxon>Pelagophyceae</taxon>
        <taxon>Pelagomonadales</taxon>
        <taxon>Aureoumbra</taxon>
    </lineage>
</organism>
<accession>A0A7S3NEZ6</accession>
<name>A0A7S3NEZ6_9STRA</name>
<reference evidence="1" key="1">
    <citation type="submission" date="2021-01" db="EMBL/GenBank/DDBJ databases">
        <authorList>
            <person name="Corre E."/>
            <person name="Pelletier E."/>
            <person name="Niang G."/>
            <person name="Scheremetjew M."/>
            <person name="Finn R."/>
            <person name="Kale V."/>
            <person name="Holt S."/>
            <person name="Cochrane G."/>
            <person name="Meng A."/>
            <person name="Brown T."/>
            <person name="Cohen L."/>
        </authorList>
    </citation>
    <scope>NUCLEOTIDE SEQUENCE</scope>
    <source>
        <strain evidence="1">CCMP1510</strain>
    </source>
</reference>
<protein>
    <recommendedName>
        <fullName evidence="2">VWFA domain-containing protein</fullName>
    </recommendedName>
</protein>
<sequence>MKMKADPSIPVAQVVDAQIIDYAEEGTNVMPPPAPFYVSEEQKKSWLRKSGIFPEGIVERFRKSCEDIAIRYWVIDNSGSMSASDGHRFIMEGNDRGRFVSSTRWEELCDSVEFHASVAANLGAPTQFRLLNQPSGCPLNINVGYGQPLQEMAEIRNLIASSPLGRTPLCQRIKEIIYEIRDVEQQLRANNKHALIVIASDGEPSDGDVEQALRPLRDLPVWVVVRLCTEEDSVVDFWNEVDTDLELQMDVLDDVAGEAKEVHDHNSFLTYGLPLHRLREWGCTDKIFDVIDEQKLTLPQVQHLVSLIYGPVADDLPHPELNWKKFLKQLKKIQTTDPTGGLVFDPLTKRSSFWFNLRRLNHLYGHGTCHLM</sequence>